<dbReference type="Proteomes" id="UP000582659">
    <property type="component" value="Unassembled WGS sequence"/>
</dbReference>
<dbReference type="EMBL" id="CAJFCV020000001">
    <property type="protein sequence ID" value="CAG9079723.1"/>
    <property type="molecule type" value="Genomic_DNA"/>
</dbReference>
<dbReference type="Proteomes" id="UP000095284">
    <property type="component" value="Unplaced"/>
</dbReference>
<protein>
    <submittedName>
        <fullName evidence="1">(pine wood nematode) hypothetical protein</fullName>
    </submittedName>
</protein>
<evidence type="ECO:0000313" key="4">
    <source>
        <dbReference type="WBParaSite" id="BXY_0874200.1"/>
    </source>
</evidence>
<dbReference type="EMBL" id="CAJFDI010000001">
    <property type="protein sequence ID" value="CAD5207967.1"/>
    <property type="molecule type" value="Genomic_DNA"/>
</dbReference>
<evidence type="ECO:0000313" key="1">
    <source>
        <dbReference type="EMBL" id="CAD5207967.1"/>
    </source>
</evidence>
<organism evidence="2 4">
    <name type="scientific">Bursaphelenchus xylophilus</name>
    <name type="common">Pinewood nematode worm</name>
    <name type="synonym">Aphelenchoides xylophilus</name>
    <dbReference type="NCBI Taxonomy" id="6326"/>
    <lineage>
        <taxon>Eukaryota</taxon>
        <taxon>Metazoa</taxon>
        <taxon>Ecdysozoa</taxon>
        <taxon>Nematoda</taxon>
        <taxon>Chromadorea</taxon>
        <taxon>Rhabditida</taxon>
        <taxon>Tylenchina</taxon>
        <taxon>Tylenchomorpha</taxon>
        <taxon>Aphelenchoidea</taxon>
        <taxon>Aphelenchoididae</taxon>
        <taxon>Bursaphelenchus</taxon>
    </lineage>
</organism>
<evidence type="ECO:0000313" key="2">
    <source>
        <dbReference type="Proteomes" id="UP000095284"/>
    </source>
</evidence>
<sequence length="157" mass="18114">MASDASTPATSTCFEEVVDMLEDELVELTDLEKKRHDETVATIEELVDSLEETWILEFHEEDEVSELRSMILTMIHNAANKLLVRSEKTHLENDVCAICLEEKTRDSVYCLQCLKVVSCKCCMVELIKNRKDEHFLKCLRCQRKSPTELPLFDCVNL</sequence>
<dbReference type="AlphaFoldDB" id="A0A1I7S6V4"/>
<evidence type="ECO:0000313" key="3">
    <source>
        <dbReference type="Proteomes" id="UP000659654"/>
    </source>
</evidence>
<gene>
    <name evidence="1" type="ORF">BXYJ_LOCUS203</name>
</gene>
<keyword evidence="3" id="KW-1185">Reference proteome</keyword>
<proteinExistence type="predicted"/>
<accession>A0A1I7S6V4</accession>
<reference evidence="4" key="1">
    <citation type="submission" date="2016-11" db="UniProtKB">
        <authorList>
            <consortium name="WormBaseParasite"/>
        </authorList>
    </citation>
    <scope>IDENTIFICATION</scope>
</reference>
<dbReference type="Proteomes" id="UP000659654">
    <property type="component" value="Unassembled WGS sequence"/>
</dbReference>
<dbReference type="WBParaSite" id="BXY_0874200.1">
    <property type="protein sequence ID" value="BXY_0874200.1"/>
    <property type="gene ID" value="BXY_0874200"/>
</dbReference>
<reference evidence="1" key="2">
    <citation type="submission" date="2020-09" db="EMBL/GenBank/DDBJ databases">
        <authorList>
            <person name="Kikuchi T."/>
        </authorList>
    </citation>
    <scope>NUCLEOTIDE SEQUENCE</scope>
    <source>
        <strain evidence="1">Ka4C1</strain>
    </source>
</reference>
<name>A0A1I7S6V4_BURXY</name>